<dbReference type="STRING" id="9568.ENSMLEP00000002977"/>
<dbReference type="GeneTree" id="ENSGT00940000166326"/>
<reference evidence="2" key="1">
    <citation type="submission" date="2025-08" db="UniProtKB">
        <authorList>
            <consortium name="Ensembl"/>
        </authorList>
    </citation>
    <scope>IDENTIFICATION</scope>
</reference>
<feature type="compositionally biased region" description="Gly residues" evidence="1">
    <location>
        <begin position="31"/>
        <end position="41"/>
    </location>
</feature>
<keyword evidence="3" id="KW-1185">Reference proteome</keyword>
<dbReference type="Proteomes" id="UP000233140">
    <property type="component" value="Unassembled WGS sequence"/>
</dbReference>
<dbReference type="AlphaFoldDB" id="A0A2K5XI34"/>
<protein>
    <submittedName>
        <fullName evidence="2">Uncharacterized protein</fullName>
    </submittedName>
</protein>
<proteinExistence type="predicted"/>
<organism evidence="2 3">
    <name type="scientific">Mandrillus leucophaeus</name>
    <name type="common">Drill</name>
    <name type="synonym">Papio leucophaeus</name>
    <dbReference type="NCBI Taxonomy" id="9568"/>
    <lineage>
        <taxon>Eukaryota</taxon>
        <taxon>Metazoa</taxon>
        <taxon>Chordata</taxon>
        <taxon>Craniata</taxon>
        <taxon>Vertebrata</taxon>
        <taxon>Euteleostomi</taxon>
        <taxon>Mammalia</taxon>
        <taxon>Eutheria</taxon>
        <taxon>Euarchontoglires</taxon>
        <taxon>Primates</taxon>
        <taxon>Haplorrhini</taxon>
        <taxon>Catarrhini</taxon>
        <taxon>Cercopithecidae</taxon>
        <taxon>Cercopithecinae</taxon>
        <taxon>Mandrillus</taxon>
    </lineage>
</organism>
<evidence type="ECO:0000313" key="2">
    <source>
        <dbReference type="Ensembl" id="ENSMLEP00000002977.1"/>
    </source>
</evidence>
<dbReference type="OMA" id="FLCEPFC"/>
<name>A0A2K5XI34_MANLE</name>
<reference evidence="2" key="2">
    <citation type="submission" date="2025-09" db="UniProtKB">
        <authorList>
            <consortium name="Ensembl"/>
        </authorList>
    </citation>
    <scope>IDENTIFICATION</scope>
</reference>
<sequence length="57" mass="5808">MDHHFQKPANDLTSQLEINFGDLGCPGLGGRGGRGGYGHGGASAPDVDDPEAFLALA</sequence>
<feature type="region of interest" description="Disordered" evidence="1">
    <location>
        <begin position="31"/>
        <end position="57"/>
    </location>
</feature>
<dbReference type="Ensembl" id="ENSMLET00000013724.1">
    <property type="protein sequence ID" value="ENSMLEP00000002977.1"/>
    <property type="gene ID" value="ENSMLEG00000012505.1"/>
</dbReference>
<accession>A0A2K5XI34</accession>
<evidence type="ECO:0000313" key="3">
    <source>
        <dbReference type="Proteomes" id="UP000233140"/>
    </source>
</evidence>
<evidence type="ECO:0000256" key="1">
    <source>
        <dbReference type="SAM" id="MobiDB-lite"/>
    </source>
</evidence>